<evidence type="ECO:0000256" key="1">
    <source>
        <dbReference type="SAM" id="MobiDB-lite"/>
    </source>
</evidence>
<dbReference type="AlphaFoldDB" id="A0A561C3N2"/>
<dbReference type="Proteomes" id="UP000319722">
    <property type="component" value="Unassembled WGS sequence"/>
</dbReference>
<evidence type="ECO:0000313" key="2">
    <source>
        <dbReference type="EMBL" id="TWD85809.1"/>
    </source>
</evidence>
<comment type="caution">
    <text evidence="2">The sequence shown here is derived from an EMBL/GenBank/DDBJ whole genome shotgun (WGS) entry which is preliminary data.</text>
</comment>
<dbReference type="EMBL" id="VIVL01000005">
    <property type="protein sequence ID" value="TWD85809.1"/>
    <property type="molecule type" value="Genomic_DNA"/>
</dbReference>
<feature type="region of interest" description="Disordered" evidence="1">
    <location>
        <begin position="201"/>
        <end position="221"/>
    </location>
</feature>
<protein>
    <submittedName>
        <fullName evidence="2">Uncharacterized protein</fullName>
    </submittedName>
</protein>
<name>A0A561C3N2_9BURK</name>
<gene>
    <name evidence="2" type="ORF">FB547_105321</name>
</gene>
<sequence>MGDLAQAYSVRSYRRRPAAGPRRGSAIGCARTACGPCPRARRALPSSPCRRAPRPAMPRRRCRCRRLRQESSSHDAGGCIAQLLDETKCAGVHSTAGPDSRPARMAVRFAGGDRPRRGIGRQHRGMLALSARPRLRPPRGSAVTASVLDQLRGRFATREKSSKSNLTSTSFQICDVSFIHPGCPYRRRTCSRLVEGERGTTSYAPGCLSKKKQSGRMAGAM</sequence>
<organism evidence="2 3">
    <name type="scientific">Variovorax beijingensis</name>
    <dbReference type="NCBI Taxonomy" id="2496117"/>
    <lineage>
        <taxon>Bacteria</taxon>
        <taxon>Pseudomonadati</taxon>
        <taxon>Pseudomonadota</taxon>
        <taxon>Betaproteobacteria</taxon>
        <taxon>Burkholderiales</taxon>
        <taxon>Comamonadaceae</taxon>
        <taxon>Variovorax</taxon>
    </lineage>
</organism>
<accession>A0A561C3N2</accession>
<evidence type="ECO:0000313" key="3">
    <source>
        <dbReference type="Proteomes" id="UP000319722"/>
    </source>
</evidence>
<proteinExistence type="predicted"/>
<reference evidence="2 3" key="1">
    <citation type="submission" date="2019-06" db="EMBL/GenBank/DDBJ databases">
        <title>Sorghum-associated microbial communities from plants grown in Nebraska, USA.</title>
        <authorList>
            <person name="Schachtman D."/>
        </authorList>
    </citation>
    <scope>NUCLEOTIDE SEQUENCE [LARGE SCALE GENOMIC DNA]</scope>
    <source>
        <strain evidence="2 3">T529</strain>
    </source>
</reference>